<gene>
    <name evidence="1" type="ORF">JOC94_001256</name>
</gene>
<reference evidence="1 2" key="1">
    <citation type="submission" date="2021-01" db="EMBL/GenBank/DDBJ databases">
        <title>Genomic Encyclopedia of Type Strains, Phase IV (KMG-IV): sequencing the most valuable type-strain genomes for metagenomic binning, comparative biology and taxonomic classification.</title>
        <authorList>
            <person name="Goeker M."/>
        </authorList>
    </citation>
    <scope>NUCLEOTIDE SEQUENCE [LARGE SCALE GENOMIC DNA]</scope>
    <source>
        <strain evidence="1 2">DSM 105453</strain>
    </source>
</reference>
<evidence type="ECO:0000313" key="2">
    <source>
        <dbReference type="Proteomes" id="UP000823485"/>
    </source>
</evidence>
<evidence type="ECO:0000313" key="1">
    <source>
        <dbReference type="EMBL" id="MBM7714284.1"/>
    </source>
</evidence>
<name>A0ABS2R3V6_9BACI</name>
<dbReference type="Proteomes" id="UP000823485">
    <property type="component" value="Unassembled WGS sequence"/>
</dbReference>
<comment type="caution">
    <text evidence="1">The sequence shown here is derived from an EMBL/GenBank/DDBJ whole genome shotgun (WGS) entry which is preliminary data.</text>
</comment>
<organism evidence="1 2">
    <name type="scientific">Siminovitchia thermophila</name>
    <dbReference type="NCBI Taxonomy" id="1245522"/>
    <lineage>
        <taxon>Bacteria</taxon>
        <taxon>Bacillati</taxon>
        <taxon>Bacillota</taxon>
        <taxon>Bacilli</taxon>
        <taxon>Bacillales</taxon>
        <taxon>Bacillaceae</taxon>
        <taxon>Siminovitchia</taxon>
    </lineage>
</organism>
<sequence>MARIIEDYLLLEEKVDTLGSVLLNDPYGIHDVSSGAPVTMSRQRNRIHS</sequence>
<dbReference type="EMBL" id="JAFBFH010000006">
    <property type="protein sequence ID" value="MBM7714284.1"/>
    <property type="molecule type" value="Genomic_DNA"/>
</dbReference>
<proteinExistence type="predicted"/>
<dbReference type="RefSeq" id="WP_171973977.1">
    <property type="nucleotide sequence ID" value="NZ_JAFBFH010000006.1"/>
</dbReference>
<accession>A0ABS2R3V6</accession>
<protein>
    <submittedName>
        <fullName evidence="1">Uncharacterized protein</fullName>
    </submittedName>
</protein>
<keyword evidence="2" id="KW-1185">Reference proteome</keyword>